<feature type="domain" description="Gfo/Idh/MocA-like oxidoreductase N-terminal" evidence="1">
    <location>
        <begin position="40"/>
        <end position="189"/>
    </location>
</feature>
<dbReference type="RefSeq" id="XP_016609076.1">
    <property type="nucleotide sequence ID" value="XM_016752376.1"/>
</dbReference>
<dbReference type="Proteomes" id="UP000053201">
    <property type="component" value="Unassembled WGS sequence"/>
</dbReference>
<proteinExistence type="predicted"/>
<dbReference type="Gene3D" id="3.30.360.10">
    <property type="entry name" value="Dihydrodipicolinate Reductase, domain 2"/>
    <property type="match status" value="1"/>
</dbReference>
<dbReference type="AlphaFoldDB" id="A0A0L0HIV4"/>
<accession>A0A0L0HIV4</accession>
<feature type="domain" description="Oxidoreductase putative C-terminal" evidence="2">
    <location>
        <begin position="192"/>
        <end position="333"/>
    </location>
</feature>
<dbReference type="eggNOG" id="ENOG502QUVQ">
    <property type="taxonomic scope" value="Eukaryota"/>
</dbReference>
<sequence length="433" mass="48746">MSFFVQLSKLHKAARQFVPEAKALNRRQYATRGVLDTPTKVAFFGAGGINFGSPEGPWNHSARLEKRLGNNLKVTALVDPSSEHRQHVLKEKARSEFSSAYEGTKEYNNIENFLASLSEDNKPDVVIIGVPPAFHGTTKPGSDLEIRLSRALPHAALFIEKPISSAHVHEVKEVGHDLASRKSLVSVGYFMRYLKVVQKMKDLISQHNLTVMATVARYNSCYTSIEKDHWWKKSISCTPIVEQGTHICDLSRYFGGDVNIESVYAHAVEHWEKPGKLSKIPINENLIPEDDRIPRIASAVWKYENGAIGTITHGINLHGTKYSAELEVHADGWLFRMVNPYCEPKLYVRSPFSEEAEVFDYAQDDPYLTQMSALIDSARQRDVVENEIGEGTGRTGDILSSWNDAAKSYELTWAIRYASELRETHDKLKKSIS</sequence>
<dbReference type="EMBL" id="KQ257455">
    <property type="protein sequence ID" value="KND01037.1"/>
    <property type="molecule type" value="Genomic_DNA"/>
</dbReference>
<dbReference type="Pfam" id="PF08635">
    <property type="entry name" value="ox_reductase_C"/>
    <property type="match status" value="1"/>
</dbReference>
<evidence type="ECO:0000259" key="2">
    <source>
        <dbReference type="Pfam" id="PF08635"/>
    </source>
</evidence>
<evidence type="ECO:0000313" key="4">
    <source>
        <dbReference type="Proteomes" id="UP000053201"/>
    </source>
</evidence>
<dbReference type="InterPro" id="IPR052515">
    <property type="entry name" value="Gfo/Idh/MocA_Oxidoreductase"/>
</dbReference>
<dbReference type="InParanoid" id="A0A0L0HIV4"/>
<dbReference type="Pfam" id="PF01408">
    <property type="entry name" value="GFO_IDH_MocA"/>
    <property type="match status" value="1"/>
</dbReference>
<dbReference type="SUPFAM" id="SSF55347">
    <property type="entry name" value="Glyceraldehyde-3-phosphate dehydrogenase-like, C-terminal domain"/>
    <property type="match status" value="1"/>
</dbReference>
<dbReference type="PANTHER" id="PTHR43249">
    <property type="entry name" value="UDP-N-ACETYL-2-AMINO-2-DEOXY-D-GLUCURONATE OXIDASE"/>
    <property type="match status" value="1"/>
</dbReference>
<dbReference type="OMA" id="CTIARYN"/>
<evidence type="ECO:0000313" key="3">
    <source>
        <dbReference type="EMBL" id="KND01037.1"/>
    </source>
</evidence>
<dbReference type="GO" id="GO:0000166">
    <property type="term" value="F:nucleotide binding"/>
    <property type="evidence" value="ECO:0007669"/>
    <property type="project" value="InterPro"/>
</dbReference>
<evidence type="ECO:0008006" key="5">
    <source>
        <dbReference type="Google" id="ProtNLM"/>
    </source>
</evidence>
<organism evidence="3 4">
    <name type="scientific">Spizellomyces punctatus (strain DAOM BR117)</name>
    <dbReference type="NCBI Taxonomy" id="645134"/>
    <lineage>
        <taxon>Eukaryota</taxon>
        <taxon>Fungi</taxon>
        <taxon>Fungi incertae sedis</taxon>
        <taxon>Chytridiomycota</taxon>
        <taxon>Chytridiomycota incertae sedis</taxon>
        <taxon>Chytridiomycetes</taxon>
        <taxon>Spizellomycetales</taxon>
        <taxon>Spizellomycetaceae</taxon>
        <taxon>Spizellomyces</taxon>
    </lineage>
</organism>
<gene>
    <name evidence="3" type="ORF">SPPG_04130</name>
</gene>
<name>A0A0L0HIV4_SPIPD</name>
<protein>
    <recommendedName>
        <fullName evidence="5">Gfo/Idh/MocA-like oxidoreductase N-terminal domain-containing protein</fullName>
    </recommendedName>
</protein>
<dbReference type="OrthoDB" id="10250282at2759"/>
<dbReference type="InterPro" id="IPR000683">
    <property type="entry name" value="Gfo/Idh/MocA-like_OxRdtase_N"/>
</dbReference>
<dbReference type="Gene3D" id="3.40.50.720">
    <property type="entry name" value="NAD(P)-binding Rossmann-like Domain"/>
    <property type="match status" value="1"/>
</dbReference>
<keyword evidence="4" id="KW-1185">Reference proteome</keyword>
<evidence type="ECO:0000259" key="1">
    <source>
        <dbReference type="Pfam" id="PF01408"/>
    </source>
</evidence>
<reference evidence="3 4" key="1">
    <citation type="submission" date="2009-08" db="EMBL/GenBank/DDBJ databases">
        <title>The Genome Sequence of Spizellomyces punctatus strain DAOM BR117.</title>
        <authorList>
            <consortium name="The Broad Institute Genome Sequencing Platform"/>
            <person name="Russ C."/>
            <person name="Cuomo C."/>
            <person name="Shea T."/>
            <person name="Young S.K."/>
            <person name="Zeng Q."/>
            <person name="Koehrsen M."/>
            <person name="Haas B."/>
            <person name="Borodovsky M."/>
            <person name="Guigo R."/>
            <person name="Alvarado L."/>
            <person name="Berlin A."/>
            <person name="Bochicchio J."/>
            <person name="Borenstein D."/>
            <person name="Chapman S."/>
            <person name="Chen Z."/>
            <person name="Engels R."/>
            <person name="Freedman E."/>
            <person name="Gellesch M."/>
            <person name="Goldberg J."/>
            <person name="Griggs A."/>
            <person name="Gujja S."/>
            <person name="Heiman D."/>
            <person name="Hepburn T."/>
            <person name="Howarth C."/>
            <person name="Jen D."/>
            <person name="Larson L."/>
            <person name="Lewis B."/>
            <person name="Mehta T."/>
            <person name="Park D."/>
            <person name="Pearson M."/>
            <person name="Roberts A."/>
            <person name="Saif S."/>
            <person name="Shenoy N."/>
            <person name="Sisk P."/>
            <person name="Stolte C."/>
            <person name="Sykes S."/>
            <person name="Thomson T."/>
            <person name="Walk T."/>
            <person name="White J."/>
            <person name="Yandava C."/>
            <person name="Burger G."/>
            <person name="Gray M.W."/>
            <person name="Holland P.W.H."/>
            <person name="King N."/>
            <person name="Lang F.B.F."/>
            <person name="Roger A.J."/>
            <person name="Ruiz-Trillo I."/>
            <person name="Lander E."/>
            <person name="Nusbaum C."/>
        </authorList>
    </citation>
    <scope>NUCLEOTIDE SEQUENCE [LARGE SCALE GENOMIC DNA]</scope>
    <source>
        <strain evidence="3 4">DAOM BR117</strain>
    </source>
</reference>
<dbReference type="InterPro" id="IPR036291">
    <property type="entry name" value="NAD(P)-bd_dom_sf"/>
</dbReference>
<dbReference type="SUPFAM" id="SSF51735">
    <property type="entry name" value="NAD(P)-binding Rossmann-fold domains"/>
    <property type="match status" value="1"/>
</dbReference>
<dbReference type="InterPro" id="IPR013944">
    <property type="entry name" value="OxRdtase_put_C"/>
</dbReference>
<dbReference type="PANTHER" id="PTHR43249:SF1">
    <property type="entry name" value="D-GLUCOSIDE 3-DEHYDROGENASE"/>
    <property type="match status" value="1"/>
</dbReference>
<dbReference type="GeneID" id="27687597"/>
<dbReference type="VEuPathDB" id="FungiDB:SPPG_04130"/>
<dbReference type="STRING" id="645134.A0A0L0HIV4"/>